<accession>A0A4U1BNB9</accession>
<dbReference type="PANTHER" id="PTHR45436">
    <property type="entry name" value="SENSOR HISTIDINE KINASE YKOH"/>
    <property type="match status" value="1"/>
</dbReference>
<evidence type="ECO:0000256" key="1">
    <source>
        <dbReference type="ARBA" id="ARBA00000085"/>
    </source>
</evidence>
<comment type="caution">
    <text evidence="14">The sequence shown here is derived from an EMBL/GenBank/DDBJ whole genome shotgun (WGS) entry which is preliminary data.</text>
</comment>
<dbReference type="GO" id="GO:0000155">
    <property type="term" value="F:phosphorelay sensor kinase activity"/>
    <property type="evidence" value="ECO:0007669"/>
    <property type="project" value="InterPro"/>
</dbReference>
<evidence type="ECO:0000256" key="2">
    <source>
        <dbReference type="ARBA" id="ARBA00004141"/>
    </source>
</evidence>
<dbReference type="Gene3D" id="1.10.287.130">
    <property type="match status" value="1"/>
</dbReference>
<evidence type="ECO:0000256" key="11">
    <source>
        <dbReference type="SAM" id="Phobius"/>
    </source>
</evidence>
<evidence type="ECO:0000256" key="3">
    <source>
        <dbReference type="ARBA" id="ARBA00012438"/>
    </source>
</evidence>
<evidence type="ECO:0000256" key="8">
    <source>
        <dbReference type="ARBA" id="ARBA00022989"/>
    </source>
</evidence>
<dbReference type="RefSeq" id="WP_136863368.1">
    <property type="nucleotide sequence ID" value="NZ_SWCJ01000006.1"/>
</dbReference>
<dbReference type="PROSITE" id="PS50109">
    <property type="entry name" value="HIS_KIN"/>
    <property type="match status" value="1"/>
</dbReference>
<dbReference type="Pfam" id="PF00672">
    <property type="entry name" value="HAMP"/>
    <property type="match status" value="1"/>
</dbReference>
<dbReference type="AlphaFoldDB" id="A0A4U1BNB9"/>
<dbReference type="InterPro" id="IPR005467">
    <property type="entry name" value="His_kinase_dom"/>
</dbReference>
<comment type="catalytic activity">
    <reaction evidence="1">
        <text>ATP + protein L-histidine = ADP + protein N-phospho-L-histidine.</text>
        <dbReference type="EC" id="2.7.13.3"/>
    </reaction>
</comment>
<dbReference type="InterPro" id="IPR036097">
    <property type="entry name" value="HisK_dim/P_sf"/>
</dbReference>
<keyword evidence="15" id="KW-1185">Reference proteome</keyword>
<dbReference type="OrthoDB" id="9804645at2"/>
<keyword evidence="8 11" id="KW-1133">Transmembrane helix</keyword>
<evidence type="ECO:0000256" key="9">
    <source>
        <dbReference type="ARBA" id="ARBA00023012"/>
    </source>
</evidence>
<dbReference type="InterPro" id="IPR003594">
    <property type="entry name" value="HATPase_dom"/>
</dbReference>
<dbReference type="InterPro" id="IPR031930">
    <property type="entry name" value="HK_sensor"/>
</dbReference>
<dbReference type="InterPro" id="IPR036890">
    <property type="entry name" value="HATPase_C_sf"/>
</dbReference>
<dbReference type="CDD" id="cd00082">
    <property type="entry name" value="HisKA"/>
    <property type="match status" value="1"/>
</dbReference>
<evidence type="ECO:0000259" key="12">
    <source>
        <dbReference type="PROSITE" id="PS50109"/>
    </source>
</evidence>
<evidence type="ECO:0000256" key="5">
    <source>
        <dbReference type="ARBA" id="ARBA00022679"/>
    </source>
</evidence>
<dbReference type="SMART" id="SM00304">
    <property type="entry name" value="HAMP"/>
    <property type="match status" value="1"/>
</dbReference>
<dbReference type="Gene3D" id="3.30.565.10">
    <property type="entry name" value="Histidine kinase-like ATPase, C-terminal domain"/>
    <property type="match status" value="1"/>
</dbReference>
<protein>
    <recommendedName>
        <fullName evidence="3">histidine kinase</fullName>
        <ecNumber evidence="3">2.7.13.3</ecNumber>
    </recommendedName>
</protein>
<dbReference type="GO" id="GO:0005886">
    <property type="term" value="C:plasma membrane"/>
    <property type="evidence" value="ECO:0007669"/>
    <property type="project" value="TreeGrafter"/>
</dbReference>
<dbReference type="PANTHER" id="PTHR45436:SF15">
    <property type="entry name" value="SENSOR HISTIDINE KINASE CUSS"/>
    <property type="match status" value="1"/>
</dbReference>
<keyword evidence="7" id="KW-0418">Kinase</keyword>
<dbReference type="PRINTS" id="PR00344">
    <property type="entry name" value="BCTRLSENSOR"/>
</dbReference>
<dbReference type="InterPro" id="IPR004358">
    <property type="entry name" value="Sig_transdc_His_kin-like_C"/>
</dbReference>
<gene>
    <name evidence="14" type="ORF">FCL42_10470</name>
</gene>
<evidence type="ECO:0000256" key="7">
    <source>
        <dbReference type="ARBA" id="ARBA00022777"/>
    </source>
</evidence>
<evidence type="ECO:0000256" key="4">
    <source>
        <dbReference type="ARBA" id="ARBA00022553"/>
    </source>
</evidence>
<reference evidence="14 15" key="1">
    <citation type="submission" date="2019-04" db="EMBL/GenBank/DDBJ databases">
        <authorList>
            <person name="Hwang J.C."/>
        </authorList>
    </citation>
    <scope>NUCLEOTIDE SEQUENCE [LARGE SCALE GENOMIC DNA]</scope>
    <source>
        <strain evidence="14 15">IMCC35002</strain>
    </source>
</reference>
<keyword evidence="6 11" id="KW-0812">Transmembrane</keyword>
<dbReference type="InterPro" id="IPR050428">
    <property type="entry name" value="TCS_sensor_his_kinase"/>
</dbReference>
<evidence type="ECO:0000313" key="14">
    <source>
        <dbReference type="EMBL" id="TKB54982.1"/>
    </source>
</evidence>
<keyword evidence="10 11" id="KW-0472">Membrane</keyword>
<comment type="subcellular location">
    <subcellularLocation>
        <location evidence="2">Membrane</location>
        <topology evidence="2">Multi-pass membrane protein</topology>
    </subcellularLocation>
</comment>
<dbReference type="SUPFAM" id="SSF158472">
    <property type="entry name" value="HAMP domain-like"/>
    <property type="match status" value="1"/>
</dbReference>
<evidence type="ECO:0000256" key="10">
    <source>
        <dbReference type="ARBA" id="ARBA00023136"/>
    </source>
</evidence>
<dbReference type="SUPFAM" id="SSF47384">
    <property type="entry name" value="Homodimeric domain of signal transducing histidine kinase"/>
    <property type="match status" value="1"/>
</dbReference>
<evidence type="ECO:0000313" key="15">
    <source>
        <dbReference type="Proteomes" id="UP000305675"/>
    </source>
</evidence>
<dbReference type="Gene3D" id="3.30.450.170">
    <property type="entry name" value="Two-component histidine kinase, sensor domain"/>
    <property type="match status" value="1"/>
</dbReference>
<dbReference type="SUPFAM" id="SSF55874">
    <property type="entry name" value="ATPase domain of HSP90 chaperone/DNA topoisomerase II/histidine kinase"/>
    <property type="match status" value="1"/>
</dbReference>
<sequence length="444" mass="50834">MNRRLFLRMFAWLLIVAMGTFTLSHNLASSLNSSLTRLTPEHQQQLLDYAEQAEYYYQHGQLDNISQLTAKIAAEQGAWSALRASNGTQYSYQALPAHLADTYDFRRKITSPVHTFFTNLVIGIPFKDGGSFVIELPAHMYPQYDVELIRLLLTLVVPTIVLLLFCWFLYRYIMRPIEALNRATIALANGNLNSRASIQLPKNRNDEITQLADSFDSMADRLQQLITTQRQLLGDLSHELRTPLTRIDLAINRCKETCQEHPEQHHRINHELQRINALIEDALTLAWLSEEPKIANEDNFDLASLLDVIVEDAAFEYQNHRIERHYQHCPIEQGNQRMLAQCIENVLRNALKYSPQHTTVTVSCELDQAHYLLKVCDQGPGVPKANLTDIFKPFYRQDKARSREIDGFGLGLALVKRQMEAMGGSVEARNRAHGGLEMQLRIPR</sequence>
<dbReference type="Pfam" id="PF00512">
    <property type="entry name" value="HisKA"/>
    <property type="match status" value="1"/>
</dbReference>
<name>A0A4U1BNB9_9GAMM</name>
<dbReference type="InterPro" id="IPR003661">
    <property type="entry name" value="HisK_dim/P_dom"/>
</dbReference>
<dbReference type="SMART" id="SM00388">
    <property type="entry name" value="HisKA"/>
    <property type="match status" value="1"/>
</dbReference>
<dbReference type="Proteomes" id="UP000305675">
    <property type="component" value="Unassembled WGS sequence"/>
</dbReference>
<dbReference type="CDD" id="cd06225">
    <property type="entry name" value="HAMP"/>
    <property type="match status" value="1"/>
</dbReference>
<evidence type="ECO:0000259" key="13">
    <source>
        <dbReference type="PROSITE" id="PS50885"/>
    </source>
</evidence>
<dbReference type="InterPro" id="IPR003660">
    <property type="entry name" value="HAMP_dom"/>
</dbReference>
<feature type="transmembrane region" description="Helical" evidence="11">
    <location>
        <begin position="148"/>
        <end position="170"/>
    </location>
</feature>
<dbReference type="EMBL" id="SWCJ01000006">
    <property type="protein sequence ID" value="TKB54982.1"/>
    <property type="molecule type" value="Genomic_DNA"/>
</dbReference>
<keyword evidence="5" id="KW-0808">Transferase</keyword>
<dbReference type="InterPro" id="IPR038428">
    <property type="entry name" value="HK_sensor_dom_sf"/>
</dbReference>
<organism evidence="14 15">
    <name type="scientific">Ferrimonas aestuarii</name>
    <dbReference type="NCBI Taxonomy" id="2569539"/>
    <lineage>
        <taxon>Bacteria</taxon>
        <taxon>Pseudomonadati</taxon>
        <taxon>Pseudomonadota</taxon>
        <taxon>Gammaproteobacteria</taxon>
        <taxon>Alteromonadales</taxon>
        <taxon>Ferrimonadaceae</taxon>
        <taxon>Ferrimonas</taxon>
    </lineage>
</organism>
<dbReference type="Gene3D" id="6.10.340.10">
    <property type="match status" value="1"/>
</dbReference>
<proteinExistence type="predicted"/>
<dbReference type="Pfam" id="PF02518">
    <property type="entry name" value="HATPase_c"/>
    <property type="match status" value="1"/>
</dbReference>
<dbReference type="SMART" id="SM00387">
    <property type="entry name" value="HATPase_c"/>
    <property type="match status" value="1"/>
</dbReference>
<dbReference type="EC" id="2.7.13.3" evidence="3"/>
<feature type="domain" description="HAMP" evidence="13">
    <location>
        <begin position="171"/>
        <end position="227"/>
    </location>
</feature>
<keyword evidence="9" id="KW-0902">Two-component regulatory system</keyword>
<keyword evidence="4" id="KW-0597">Phosphoprotein</keyword>
<dbReference type="Pfam" id="PF16750">
    <property type="entry name" value="HK_sensor"/>
    <property type="match status" value="1"/>
</dbReference>
<evidence type="ECO:0000256" key="6">
    <source>
        <dbReference type="ARBA" id="ARBA00022692"/>
    </source>
</evidence>
<feature type="domain" description="Histidine kinase" evidence="12">
    <location>
        <begin position="235"/>
        <end position="444"/>
    </location>
</feature>
<dbReference type="PROSITE" id="PS50885">
    <property type="entry name" value="HAMP"/>
    <property type="match status" value="1"/>
</dbReference>